<dbReference type="Gene3D" id="3.40.1260.10">
    <property type="entry name" value="DsrEFH-like"/>
    <property type="match status" value="1"/>
</dbReference>
<sequence>MKIVKIISVVFATLMMVTPSFANENTTQNDVVKIVYQCDFADVKRVHLMLNTLNNVVKYYDKSLIQYDLKVVALGPCLQYMMKDFEKTGFASMPYHKHGGPTGSGTDSRFSSLKQLGGDNVEFFACKNTMKKKHVKPEQIDDAVTLTTAGIIKIIDLQHEGYSYIKIK</sequence>
<protein>
    <submittedName>
        <fullName evidence="1">Uncharacterized protein</fullName>
    </submittedName>
</protein>
<dbReference type="EMBL" id="FPHF01000058">
    <property type="protein sequence ID" value="SFV60951.1"/>
    <property type="molecule type" value="Genomic_DNA"/>
</dbReference>
<dbReference type="AlphaFoldDB" id="A0A1W1C5H0"/>
<dbReference type="InterPro" id="IPR003787">
    <property type="entry name" value="Sulphur_relay_DsrE/F-like"/>
</dbReference>
<dbReference type="Pfam" id="PF02635">
    <property type="entry name" value="DsrE"/>
    <property type="match status" value="1"/>
</dbReference>
<name>A0A1W1C5H0_9ZZZZ</name>
<dbReference type="PANTHER" id="PTHR37691">
    <property type="entry name" value="BLR3518 PROTEIN"/>
    <property type="match status" value="1"/>
</dbReference>
<dbReference type="SUPFAM" id="SSF75169">
    <property type="entry name" value="DsrEFH-like"/>
    <property type="match status" value="1"/>
</dbReference>
<reference evidence="1" key="1">
    <citation type="submission" date="2016-10" db="EMBL/GenBank/DDBJ databases">
        <authorList>
            <person name="de Groot N.N."/>
        </authorList>
    </citation>
    <scope>NUCLEOTIDE SEQUENCE</scope>
</reference>
<organism evidence="1">
    <name type="scientific">hydrothermal vent metagenome</name>
    <dbReference type="NCBI Taxonomy" id="652676"/>
    <lineage>
        <taxon>unclassified sequences</taxon>
        <taxon>metagenomes</taxon>
        <taxon>ecological metagenomes</taxon>
    </lineage>
</organism>
<evidence type="ECO:0000313" key="1">
    <source>
        <dbReference type="EMBL" id="SFV60951.1"/>
    </source>
</evidence>
<proteinExistence type="predicted"/>
<gene>
    <name evidence="1" type="ORF">MNB_SM-4-241</name>
</gene>
<accession>A0A1W1C5H0</accession>
<dbReference type="PANTHER" id="PTHR37691:SF1">
    <property type="entry name" value="BLR3518 PROTEIN"/>
    <property type="match status" value="1"/>
</dbReference>
<dbReference type="InterPro" id="IPR027396">
    <property type="entry name" value="DsrEFH-like"/>
</dbReference>